<evidence type="ECO:0000256" key="3">
    <source>
        <dbReference type="ARBA" id="ARBA00022527"/>
    </source>
</evidence>
<feature type="compositionally biased region" description="Polar residues" evidence="14">
    <location>
        <begin position="621"/>
        <end position="636"/>
    </location>
</feature>
<feature type="region of interest" description="Disordered" evidence="14">
    <location>
        <begin position="247"/>
        <end position="271"/>
    </location>
</feature>
<evidence type="ECO:0000256" key="13">
    <source>
        <dbReference type="PROSITE-ProRule" id="PRU10141"/>
    </source>
</evidence>
<dbReference type="PROSITE" id="PS50297">
    <property type="entry name" value="ANK_REP_REGION"/>
    <property type="match status" value="1"/>
</dbReference>
<dbReference type="PROSITE" id="PS00108">
    <property type="entry name" value="PROTEIN_KINASE_ST"/>
    <property type="match status" value="1"/>
</dbReference>
<feature type="compositionally biased region" description="Basic and acidic residues" evidence="14">
    <location>
        <begin position="553"/>
        <end position="580"/>
    </location>
</feature>
<dbReference type="Gene3D" id="1.10.510.10">
    <property type="entry name" value="Transferase(Phosphotransferase) domain 1"/>
    <property type="match status" value="1"/>
</dbReference>
<dbReference type="InterPro" id="IPR008271">
    <property type="entry name" value="Ser/Thr_kinase_AS"/>
</dbReference>
<dbReference type="GO" id="GO:0007165">
    <property type="term" value="P:signal transduction"/>
    <property type="evidence" value="ECO:0000318"/>
    <property type="project" value="GO_Central"/>
</dbReference>
<feature type="binding site" evidence="13">
    <location>
        <position position="1304"/>
    </location>
    <ligand>
        <name>ATP</name>
        <dbReference type="ChEBI" id="CHEBI:30616"/>
    </ligand>
</feature>
<name>A0A5F8GPH9_MONDO</name>
<dbReference type="Gene3D" id="1.25.40.20">
    <property type="entry name" value="Ankyrin repeat-containing domain"/>
    <property type="match status" value="2"/>
</dbReference>
<feature type="region of interest" description="Disordered" evidence="14">
    <location>
        <begin position="1122"/>
        <end position="1176"/>
    </location>
</feature>
<gene>
    <name evidence="16" type="primary">MAP3K19</name>
</gene>
<evidence type="ECO:0000259" key="15">
    <source>
        <dbReference type="PROSITE" id="PS50011"/>
    </source>
</evidence>
<dbReference type="EC" id="2.7.11.1" evidence="2"/>
<evidence type="ECO:0000256" key="1">
    <source>
        <dbReference type="ARBA" id="ARBA00008874"/>
    </source>
</evidence>
<dbReference type="SMART" id="SM00220">
    <property type="entry name" value="S_TKc"/>
    <property type="match status" value="1"/>
</dbReference>
<evidence type="ECO:0000256" key="8">
    <source>
        <dbReference type="ARBA" id="ARBA00047899"/>
    </source>
</evidence>
<keyword evidence="5 13" id="KW-0547">Nucleotide-binding</keyword>
<reference evidence="16 17" key="1">
    <citation type="journal article" date="2007" name="Nature">
        <title>Genome of the marsupial Monodelphis domestica reveals innovation in non-coding sequences.</title>
        <authorList>
            <person name="Mikkelsen T.S."/>
            <person name="Wakefield M.J."/>
            <person name="Aken B."/>
            <person name="Amemiya C.T."/>
            <person name="Chang J.L."/>
            <person name="Duke S."/>
            <person name="Garber M."/>
            <person name="Gentles A.J."/>
            <person name="Goodstadt L."/>
            <person name="Heger A."/>
            <person name="Jurka J."/>
            <person name="Kamal M."/>
            <person name="Mauceli E."/>
            <person name="Searle S.M."/>
            <person name="Sharpe T."/>
            <person name="Baker M.L."/>
            <person name="Batzer M.A."/>
            <person name="Benos P.V."/>
            <person name="Belov K."/>
            <person name="Clamp M."/>
            <person name="Cook A."/>
            <person name="Cuff J."/>
            <person name="Das R."/>
            <person name="Davidow L."/>
            <person name="Deakin J.E."/>
            <person name="Fazzari M.J."/>
            <person name="Glass J.L."/>
            <person name="Grabherr M."/>
            <person name="Greally J.M."/>
            <person name="Gu W."/>
            <person name="Hore T.A."/>
            <person name="Huttley G.A."/>
            <person name="Kleber M."/>
            <person name="Jirtle R.L."/>
            <person name="Koina E."/>
            <person name="Lee J.T."/>
            <person name="Mahony S."/>
            <person name="Marra M.A."/>
            <person name="Miller R.D."/>
            <person name="Nicholls R.D."/>
            <person name="Oda M."/>
            <person name="Papenfuss A.T."/>
            <person name="Parra Z.E."/>
            <person name="Pollock D.D."/>
            <person name="Ray D.A."/>
            <person name="Schein J.E."/>
            <person name="Speed T.P."/>
            <person name="Thompson K."/>
            <person name="VandeBerg J.L."/>
            <person name="Wade C.M."/>
            <person name="Walker J.A."/>
            <person name="Waters P.D."/>
            <person name="Webber C."/>
            <person name="Weidman J.R."/>
            <person name="Xie X."/>
            <person name="Zody M.C."/>
            <person name="Baldwin J."/>
            <person name="Abdouelleil A."/>
            <person name="Abdulkadir J."/>
            <person name="Abebe A."/>
            <person name="Abera B."/>
            <person name="Abreu J."/>
            <person name="Acer S.C."/>
            <person name="Aftuck L."/>
            <person name="Alexander A."/>
            <person name="An P."/>
            <person name="Anderson E."/>
            <person name="Anderson S."/>
            <person name="Arachi H."/>
            <person name="Azer M."/>
            <person name="Bachantsang P."/>
            <person name="Barry A."/>
            <person name="Bayul T."/>
            <person name="Berlin A."/>
            <person name="Bessette D."/>
            <person name="Bloom T."/>
            <person name="Bloom T."/>
            <person name="Boguslavskiy L."/>
            <person name="Bonnet C."/>
            <person name="Boukhgalter B."/>
            <person name="Bourzgui I."/>
            <person name="Brown A."/>
            <person name="Cahill P."/>
            <person name="Channer S."/>
            <person name="Cheshatsang Y."/>
            <person name="Chuda L."/>
            <person name="Citroen M."/>
            <person name="Collymore A."/>
            <person name="Cooke P."/>
            <person name="Costello M."/>
            <person name="D'Aco K."/>
            <person name="Daza R."/>
            <person name="De Haan G."/>
            <person name="DeGray S."/>
            <person name="DeMaso C."/>
            <person name="Dhargay N."/>
            <person name="Dooley K."/>
            <person name="Dooley E."/>
            <person name="Doricent M."/>
            <person name="Dorje P."/>
            <person name="Dorjee K."/>
            <person name="Dupes A."/>
            <person name="Elong R."/>
            <person name="Falk J."/>
            <person name="Farina A."/>
            <person name="Faro S."/>
            <person name="Ferguson D."/>
            <person name="Fisher S."/>
            <person name="Foley C.D."/>
            <person name="Franke A."/>
            <person name="Friedrich D."/>
            <person name="Gadbois L."/>
            <person name="Gearin G."/>
            <person name="Gearin C.R."/>
            <person name="Giannoukos G."/>
            <person name="Goode T."/>
            <person name="Graham J."/>
            <person name="Grandbois E."/>
            <person name="Grewal S."/>
            <person name="Gyaltsen K."/>
            <person name="Hafez N."/>
            <person name="Hagos B."/>
            <person name="Hall J."/>
            <person name="Henson C."/>
            <person name="Hollinger A."/>
            <person name="Honan T."/>
            <person name="Huard M.D."/>
            <person name="Hughes L."/>
            <person name="Hurhula B."/>
            <person name="Husby M.E."/>
            <person name="Kamat A."/>
            <person name="Kanga B."/>
            <person name="Kashin S."/>
            <person name="Khazanovich D."/>
            <person name="Kisner P."/>
            <person name="Lance K."/>
            <person name="Lara M."/>
            <person name="Lee W."/>
            <person name="Lennon N."/>
            <person name="Letendre F."/>
            <person name="LeVine R."/>
            <person name="Lipovsky A."/>
            <person name="Liu X."/>
            <person name="Liu J."/>
            <person name="Liu S."/>
            <person name="Lokyitsang T."/>
            <person name="Lokyitsang Y."/>
            <person name="Lubonja R."/>
            <person name="Lui A."/>
            <person name="MacDonald P."/>
            <person name="Magnisalis V."/>
            <person name="Maru K."/>
            <person name="Matthews C."/>
            <person name="McCusker W."/>
            <person name="McDonough S."/>
            <person name="Mehta T."/>
            <person name="Meldrim J."/>
            <person name="Meneus L."/>
            <person name="Mihai O."/>
            <person name="Mihalev A."/>
            <person name="Mihova T."/>
            <person name="Mittelman R."/>
            <person name="Mlenga V."/>
            <person name="Montmayeur A."/>
            <person name="Mulrain L."/>
            <person name="Navidi A."/>
            <person name="Naylor J."/>
            <person name="Negash T."/>
            <person name="Nguyen T."/>
            <person name="Nguyen N."/>
            <person name="Nicol R."/>
            <person name="Norbu C."/>
            <person name="Norbu N."/>
            <person name="Novod N."/>
            <person name="O'Neill B."/>
            <person name="Osman S."/>
            <person name="Markiewicz E."/>
            <person name="Oyono O.L."/>
            <person name="Patti C."/>
            <person name="Phunkhang P."/>
            <person name="Pierre F."/>
            <person name="Priest M."/>
            <person name="Raghuraman S."/>
            <person name="Rege F."/>
            <person name="Reyes R."/>
            <person name="Rise C."/>
            <person name="Rogov P."/>
            <person name="Ross K."/>
            <person name="Ryan E."/>
            <person name="Settipalli S."/>
            <person name="Shea T."/>
            <person name="Sherpa N."/>
            <person name="Shi L."/>
            <person name="Shih D."/>
            <person name="Sparrow T."/>
            <person name="Spaulding J."/>
            <person name="Stalker J."/>
            <person name="Stange-Thomann N."/>
            <person name="Stavropoulos S."/>
            <person name="Stone C."/>
            <person name="Strader C."/>
            <person name="Tesfaye S."/>
            <person name="Thomson T."/>
            <person name="Thoulutsang Y."/>
            <person name="Thoulutsang D."/>
            <person name="Topham K."/>
            <person name="Topping I."/>
            <person name="Tsamla T."/>
            <person name="Vassiliev H."/>
            <person name="Vo A."/>
            <person name="Wangchuk T."/>
            <person name="Wangdi T."/>
            <person name="Weiand M."/>
            <person name="Wilkinson J."/>
            <person name="Wilson A."/>
            <person name="Yadav S."/>
            <person name="Young G."/>
            <person name="Yu Q."/>
            <person name="Zembek L."/>
            <person name="Zhong D."/>
            <person name="Zimmer A."/>
            <person name="Zwirko Z."/>
            <person name="Jaffe D.B."/>
            <person name="Alvarez P."/>
            <person name="Brockman W."/>
            <person name="Butler J."/>
            <person name="Chin C."/>
            <person name="Gnerre S."/>
            <person name="MacCallum I."/>
            <person name="Graves J.A."/>
            <person name="Ponting C.P."/>
            <person name="Breen M."/>
            <person name="Samollow P.B."/>
            <person name="Lander E.S."/>
            <person name="Lindblad-Toh K."/>
        </authorList>
    </citation>
    <scope>NUCLEOTIDE SEQUENCE [LARGE SCALE GENOMIC DNA]</scope>
</reference>
<dbReference type="GO" id="GO:0035556">
    <property type="term" value="P:intracellular signal transduction"/>
    <property type="evidence" value="ECO:0007669"/>
    <property type="project" value="UniProtKB-ARBA"/>
</dbReference>
<comment type="similarity">
    <text evidence="1">Belongs to the protein kinase superfamily. STE Ser/Thr protein kinase family. STE20 subfamily.</text>
</comment>
<dbReference type="PROSITE" id="PS50011">
    <property type="entry name" value="PROTEIN_KINASE_DOM"/>
    <property type="match status" value="1"/>
</dbReference>
<feature type="region of interest" description="Disordered" evidence="14">
    <location>
        <begin position="551"/>
        <end position="608"/>
    </location>
</feature>
<sequence length="1568" mass="175537">MNKNKLIHDFLEGVSRGDVELISNHISKVHSILGNLDFQHPTTGNTALIIAAERNLIEVVEFLLEKGADITLCNYCNQTAVHVANNAVQKQLLLAIHGTRAPHLQLLQISWQGDLQQLQDLLASEQFLDINFPNQHGLTPLMLAVRDVDLFESLDMLTEYRPIELLSELLKHNADPKLCDVNGKSAMHYVSQIKSSKKQQLLDILMNSLPKLERHPESLLDICHETDPSECGTLMTAKSQNIILQSISSSEESDQDEDFSYSTWTSEDEIPSEEIQDYGHKTKGDEIIITFQREDDSPQEMSQVDNDFEAHNQTIPMHRKWASECSISLPNETEMVEFKMRQQTMLPFLLKKEENLEQLHGADFGFLVPRHCSEPNVSKSVMGKNSFQIMKAQLQHTKSDGFTTPAVKLSSRSTEFSLIPLSFLPTESTQLVLLENNKLLKKTERHISRTIYPVANLIEPTSRSDGFHLPTKLQQTQTRVFVDCSLRTSDGYNSIWSRNMCSFRKDHWSSSGEGSKEHLEREDLKCDQAEDGAQLEDSVFEKGQSWASIENEDICKENHTTEAKETDSQEGGIRDTKEENTQWMTLRNHPSLRHGKHEQDQGKAHGTQTTLQEVHPLVMTQGQSEGSGNELPSLNGASGRPNEASDQNCIPDPVFTTVPIVITPGPTANIFKSHTGRETSTKIAASETTGTEMSEMVPLVCITFPGNDCPREPSTAKQGISKRKSPLHSNSTTFHKLAHQENDKCRMKTHRKKSDSKTKMNSRTSQNLTISIEGSIKPTLQKASMKRQVFPTLGQAESRPRQSAKLQRRGPQIEEKPLDLHALRPQRQGFPCICKNSRPKKAAVPVSVPLAKSNFNFSDLKYSDMFKEINSTDKGPGIYEMFGTPVYCHVREAGRQESKFYRETSSAPARRCLSNKCPAAQNERNGNGKVRISQKKGHPKPPKSSLGIKQKHKNLISKEKNHKSTEVVIENMENDGMISEPDWHVKSSGDTSLSCKDEAQHLNSVHSPEDLAESLNQNEPGPNSDLSSGGKVLVEQSSKDEDHSQSQILATSLRDLHELEERHQTKSVTSVDIWLQPSQENAMKSLLQERLSMEPKVNQTFSETPRSERVSNKLPSLTAFSFPERAQSASSQVPQSPNWTHSMEHSSLAHKSVTDQSTGKTESVSSSISMDTLDSENNEKLTDELLGCLAAELLALDEKDTNSWQMVTNDTNAETQNPIISGRGNTCQDLDKETTRLKIQKYSNNFWLSDKEKPFFNLNEKPFSENSLKHEEPILWTKGEILGKGAYGTVYCGLTSQGQLIAVKQVALDTSDQVANEREYQKLQEEVDLLKVLKHVNIVAYLGTCLEKNLVSIFMEFVPGGSISSIINRFGPLPEMVLSKYTKQILQGVAYLHENCVVHRDIKGNNVMLMPTGIIKLIDFGCARRLAYASLTGTHSEMLKSMHGTPYWMAPEVINESGYGRKSDIWSIGCTVFEMATGKPPLASMDRMAAMFYIGTHRGLMPSLPDHFSENAADFVRVCLTRELLVLLRSLQAITMFPHERGGESEGCCLTAFSYRITGAGKNRKRSA</sequence>
<dbReference type="GeneTree" id="ENSGT00940000160383"/>
<feature type="compositionally biased region" description="Polar residues" evidence="14">
    <location>
        <begin position="1154"/>
        <end position="1172"/>
    </location>
</feature>
<dbReference type="GO" id="GO:0004672">
    <property type="term" value="F:protein kinase activity"/>
    <property type="evidence" value="ECO:0000318"/>
    <property type="project" value="GO_Central"/>
</dbReference>
<dbReference type="InterPro" id="IPR000719">
    <property type="entry name" value="Prot_kinase_dom"/>
</dbReference>
<dbReference type="Pfam" id="PF00069">
    <property type="entry name" value="Pkinase"/>
    <property type="match status" value="1"/>
</dbReference>
<evidence type="ECO:0000256" key="10">
    <source>
        <dbReference type="ARBA" id="ARBA00069016"/>
    </source>
</evidence>
<protein>
    <recommendedName>
        <fullName evidence="10">Mitogen-activated protein kinase kinase kinase 19</fullName>
        <ecNumber evidence="2">2.7.11.1</ecNumber>
    </recommendedName>
    <alternativeName>
        <fullName evidence="11">SPS1/STE20-related protein kinase YSK4</fullName>
    </alternativeName>
</protein>
<evidence type="ECO:0000256" key="6">
    <source>
        <dbReference type="ARBA" id="ARBA00022777"/>
    </source>
</evidence>
<keyword evidence="6" id="KW-0418">Kinase</keyword>
<evidence type="ECO:0000256" key="9">
    <source>
        <dbReference type="ARBA" id="ARBA00048679"/>
    </source>
</evidence>
<comment type="catalytic activity">
    <reaction evidence="9">
        <text>L-seryl-[protein] + ATP = O-phospho-L-seryl-[protein] + ADP + H(+)</text>
        <dbReference type="Rhea" id="RHEA:17989"/>
        <dbReference type="Rhea" id="RHEA-COMP:9863"/>
        <dbReference type="Rhea" id="RHEA-COMP:11604"/>
        <dbReference type="ChEBI" id="CHEBI:15378"/>
        <dbReference type="ChEBI" id="CHEBI:29999"/>
        <dbReference type="ChEBI" id="CHEBI:30616"/>
        <dbReference type="ChEBI" id="CHEBI:83421"/>
        <dbReference type="ChEBI" id="CHEBI:456216"/>
        <dbReference type="EC" id="2.7.11.1"/>
    </reaction>
</comment>
<dbReference type="Ensembl" id="ENSMODT00000062630.1">
    <property type="protein sequence ID" value="ENSMODP00000049367.1"/>
    <property type="gene ID" value="ENSMODG00000000785.4"/>
</dbReference>
<keyword evidence="3" id="KW-0723">Serine/threonine-protein kinase</keyword>
<evidence type="ECO:0000313" key="17">
    <source>
        <dbReference type="Proteomes" id="UP000002280"/>
    </source>
</evidence>
<evidence type="ECO:0000256" key="5">
    <source>
        <dbReference type="ARBA" id="ARBA00022741"/>
    </source>
</evidence>
<feature type="region of interest" description="Disordered" evidence="14">
    <location>
        <begin position="915"/>
        <end position="964"/>
    </location>
</feature>
<evidence type="ECO:0000313" key="16">
    <source>
        <dbReference type="Ensembl" id="ENSMODP00000049367.1"/>
    </source>
</evidence>
<evidence type="ECO:0000256" key="2">
    <source>
        <dbReference type="ARBA" id="ARBA00012513"/>
    </source>
</evidence>
<keyword evidence="12" id="KW-0040">ANK repeat</keyword>
<dbReference type="STRING" id="13616.ENSMODP00000049367"/>
<dbReference type="InterPro" id="IPR036770">
    <property type="entry name" value="Ankyrin_rpt-contain_sf"/>
</dbReference>
<keyword evidence="17" id="KW-1185">Reference proteome</keyword>
<reference evidence="16" key="3">
    <citation type="submission" date="2025-09" db="UniProtKB">
        <authorList>
            <consortium name="Ensembl"/>
        </authorList>
    </citation>
    <scope>IDENTIFICATION</scope>
</reference>
<organism evidence="16 17">
    <name type="scientific">Monodelphis domestica</name>
    <name type="common">Gray short-tailed opossum</name>
    <dbReference type="NCBI Taxonomy" id="13616"/>
    <lineage>
        <taxon>Eukaryota</taxon>
        <taxon>Metazoa</taxon>
        <taxon>Chordata</taxon>
        <taxon>Craniata</taxon>
        <taxon>Vertebrata</taxon>
        <taxon>Euteleostomi</taxon>
        <taxon>Mammalia</taxon>
        <taxon>Metatheria</taxon>
        <taxon>Didelphimorphia</taxon>
        <taxon>Didelphidae</taxon>
        <taxon>Monodelphis</taxon>
    </lineage>
</organism>
<dbReference type="FunCoup" id="A0A5F8GPH9">
    <property type="interactions" value="309"/>
</dbReference>
<dbReference type="FunFam" id="1.25.40.20:FF:000493">
    <property type="entry name" value="Mitogen-activated protein kinase kinase kinase 19"/>
    <property type="match status" value="1"/>
</dbReference>
<keyword evidence="7 13" id="KW-0067">ATP-binding</keyword>
<proteinExistence type="inferred from homology"/>
<dbReference type="KEGG" id="mdo:100015818"/>
<dbReference type="Proteomes" id="UP000002280">
    <property type="component" value="Chromosome 4"/>
</dbReference>
<dbReference type="PROSITE" id="PS00107">
    <property type="entry name" value="PROTEIN_KINASE_ATP"/>
    <property type="match status" value="1"/>
</dbReference>
<feature type="compositionally biased region" description="Polar residues" evidence="14">
    <location>
        <begin position="1014"/>
        <end position="1027"/>
    </location>
</feature>
<dbReference type="InterPro" id="IPR002110">
    <property type="entry name" value="Ankyrin_rpt"/>
</dbReference>
<feature type="repeat" description="ANK" evidence="12">
    <location>
        <begin position="43"/>
        <end position="75"/>
    </location>
</feature>
<evidence type="ECO:0000256" key="12">
    <source>
        <dbReference type="PROSITE-ProRule" id="PRU00023"/>
    </source>
</evidence>
<dbReference type="InterPro" id="IPR011009">
    <property type="entry name" value="Kinase-like_dom_sf"/>
</dbReference>
<dbReference type="SUPFAM" id="SSF56112">
    <property type="entry name" value="Protein kinase-like (PK-like)"/>
    <property type="match status" value="1"/>
</dbReference>
<dbReference type="PANTHER" id="PTHR11584:SF369">
    <property type="entry name" value="MITOGEN-ACTIVATED PROTEIN KINASE KINASE KINASE 19-RELATED"/>
    <property type="match status" value="1"/>
</dbReference>
<dbReference type="SUPFAM" id="SSF48403">
    <property type="entry name" value="Ankyrin repeat"/>
    <property type="match status" value="1"/>
</dbReference>
<feature type="region of interest" description="Disordered" evidence="14">
    <location>
        <begin position="621"/>
        <end position="650"/>
    </location>
</feature>
<dbReference type="GO" id="GO:0004674">
    <property type="term" value="F:protein serine/threonine kinase activity"/>
    <property type="evidence" value="ECO:0007669"/>
    <property type="project" value="UniProtKB-KW"/>
</dbReference>
<feature type="compositionally biased region" description="Low complexity" evidence="14">
    <location>
        <begin position="1126"/>
        <end position="1137"/>
    </location>
</feature>
<dbReference type="OMA" id="RNMCSFQ"/>
<evidence type="ECO:0000256" key="14">
    <source>
        <dbReference type="SAM" id="MobiDB-lite"/>
    </source>
</evidence>
<evidence type="ECO:0000256" key="7">
    <source>
        <dbReference type="ARBA" id="ARBA00022840"/>
    </source>
</evidence>
<dbReference type="PANTHER" id="PTHR11584">
    <property type="entry name" value="SERINE/THREONINE PROTEIN KINASE"/>
    <property type="match status" value="1"/>
</dbReference>
<dbReference type="Pfam" id="PF13857">
    <property type="entry name" value="Ank_5"/>
    <property type="match status" value="1"/>
</dbReference>
<dbReference type="FunFam" id="1.10.510.10:FF:000331">
    <property type="entry name" value="Mitogen-activated protein kinase kinase kinase 19"/>
    <property type="match status" value="1"/>
</dbReference>
<feature type="compositionally biased region" description="Basic residues" evidence="14">
    <location>
        <begin position="932"/>
        <end position="941"/>
    </location>
</feature>
<reference evidence="16" key="2">
    <citation type="submission" date="2025-08" db="UniProtKB">
        <authorList>
            <consortium name="Ensembl"/>
        </authorList>
    </citation>
    <scope>IDENTIFICATION</scope>
</reference>
<evidence type="ECO:0000256" key="11">
    <source>
        <dbReference type="ARBA" id="ARBA00080573"/>
    </source>
</evidence>
<comment type="catalytic activity">
    <reaction evidence="8">
        <text>L-threonyl-[protein] + ATP = O-phospho-L-threonyl-[protein] + ADP + H(+)</text>
        <dbReference type="Rhea" id="RHEA:46608"/>
        <dbReference type="Rhea" id="RHEA-COMP:11060"/>
        <dbReference type="Rhea" id="RHEA-COMP:11605"/>
        <dbReference type="ChEBI" id="CHEBI:15378"/>
        <dbReference type="ChEBI" id="CHEBI:30013"/>
        <dbReference type="ChEBI" id="CHEBI:30616"/>
        <dbReference type="ChEBI" id="CHEBI:61977"/>
        <dbReference type="ChEBI" id="CHEBI:456216"/>
        <dbReference type="EC" id="2.7.11.1"/>
    </reaction>
</comment>
<feature type="domain" description="Protein kinase" evidence="15">
    <location>
        <begin position="1276"/>
        <end position="1542"/>
    </location>
</feature>
<dbReference type="GO" id="GO:0005524">
    <property type="term" value="F:ATP binding"/>
    <property type="evidence" value="ECO:0007669"/>
    <property type="project" value="UniProtKB-UniRule"/>
</dbReference>
<dbReference type="InParanoid" id="A0A5F8GPH9"/>
<feature type="region of interest" description="Disordered" evidence="14">
    <location>
        <begin position="1002"/>
        <end position="1046"/>
    </location>
</feature>
<dbReference type="Bgee" id="ENSMODG00000000785">
    <property type="expression patterns" value="Expressed in ovary and 5 other cell types or tissues"/>
</dbReference>
<accession>A0A5F8GPH9</accession>
<dbReference type="PROSITE" id="PS50088">
    <property type="entry name" value="ANK_REPEAT"/>
    <property type="match status" value="1"/>
</dbReference>
<dbReference type="FunFam" id="1.25.40.20:FF:001060">
    <property type="entry name" value="Mitogen activated protein kinase kinase kinase 3, MAPKKK3, MEKK3, putative"/>
    <property type="match status" value="1"/>
</dbReference>
<dbReference type="InterPro" id="IPR017441">
    <property type="entry name" value="Protein_kinase_ATP_BS"/>
</dbReference>
<feature type="region of interest" description="Disordered" evidence="14">
    <location>
        <begin position="793"/>
        <end position="816"/>
    </location>
</feature>
<keyword evidence="4" id="KW-0808">Transferase</keyword>
<evidence type="ECO:0000256" key="4">
    <source>
        <dbReference type="ARBA" id="ARBA00022679"/>
    </source>
</evidence>
<dbReference type="SMART" id="SM00248">
    <property type="entry name" value="ANK"/>
    <property type="match status" value="3"/>
</dbReference>